<feature type="signal peptide" evidence="1">
    <location>
        <begin position="1"/>
        <end position="21"/>
    </location>
</feature>
<evidence type="ECO:0000313" key="3">
    <source>
        <dbReference type="Proteomes" id="UP001303760"/>
    </source>
</evidence>
<evidence type="ECO:0000256" key="1">
    <source>
        <dbReference type="SAM" id="SignalP"/>
    </source>
</evidence>
<protein>
    <recommendedName>
        <fullName evidence="4">F-box domain-containing protein</fullName>
    </recommendedName>
</protein>
<name>A0AAN7H6B6_9PEZI</name>
<feature type="non-terminal residue" evidence="2">
    <location>
        <position position="1"/>
    </location>
</feature>
<feature type="chain" id="PRO_5042876756" description="F-box domain-containing protein" evidence="1">
    <location>
        <begin position="22"/>
        <end position="105"/>
    </location>
</feature>
<reference evidence="2" key="1">
    <citation type="journal article" date="2023" name="Mol. Phylogenet. Evol.">
        <title>Genome-scale phylogeny and comparative genomics of the fungal order Sordariales.</title>
        <authorList>
            <person name="Hensen N."/>
            <person name="Bonometti L."/>
            <person name="Westerberg I."/>
            <person name="Brannstrom I.O."/>
            <person name="Guillou S."/>
            <person name="Cros-Aarteil S."/>
            <person name="Calhoun S."/>
            <person name="Haridas S."/>
            <person name="Kuo A."/>
            <person name="Mondo S."/>
            <person name="Pangilinan J."/>
            <person name="Riley R."/>
            <person name="LaButti K."/>
            <person name="Andreopoulos B."/>
            <person name="Lipzen A."/>
            <person name="Chen C."/>
            <person name="Yan M."/>
            <person name="Daum C."/>
            <person name="Ng V."/>
            <person name="Clum A."/>
            <person name="Steindorff A."/>
            <person name="Ohm R.A."/>
            <person name="Martin F."/>
            <person name="Silar P."/>
            <person name="Natvig D.O."/>
            <person name="Lalanne C."/>
            <person name="Gautier V."/>
            <person name="Ament-Velasquez S.L."/>
            <person name="Kruys A."/>
            <person name="Hutchinson M.I."/>
            <person name="Powell A.J."/>
            <person name="Barry K."/>
            <person name="Miller A.N."/>
            <person name="Grigoriev I.V."/>
            <person name="Debuchy R."/>
            <person name="Gladieux P."/>
            <person name="Hiltunen Thoren M."/>
            <person name="Johannesson H."/>
        </authorList>
    </citation>
    <scope>NUCLEOTIDE SEQUENCE</scope>
    <source>
        <strain evidence="2">CBS 532.94</strain>
    </source>
</reference>
<evidence type="ECO:0000313" key="2">
    <source>
        <dbReference type="EMBL" id="KAK4233103.1"/>
    </source>
</evidence>
<keyword evidence="3" id="KW-1185">Reference proteome</keyword>
<dbReference type="AlphaFoldDB" id="A0AAN7H6B6"/>
<gene>
    <name evidence="2" type="ORF">C8A03DRAFT_19747</name>
</gene>
<evidence type="ECO:0008006" key="4">
    <source>
        <dbReference type="Google" id="ProtNLM"/>
    </source>
</evidence>
<reference evidence="2" key="2">
    <citation type="submission" date="2023-05" db="EMBL/GenBank/DDBJ databases">
        <authorList>
            <consortium name="Lawrence Berkeley National Laboratory"/>
            <person name="Steindorff A."/>
            <person name="Hensen N."/>
            <person name="Bonometti L."/>
            <person name="Westerberg I."/>
            <person name="Brannstrom I.O."/>
            <person name="Guillou S."/>
            <person name="Cros-Aarteil S."/>
            <person name="Calhoun S."/>
            <person name="Haridas S."/>
            <person name="Kuo A."/>
            <person name="Mondo S."/>
            <person name="Pangilinan J."/>
            <person name="Riley R."/>
            <person name="Labutti K."/>
            <person name="Andreopoulos B."/>
            <person name="Lipzen A."/>
            <person name="Chen C."/>
            <person name="Yanf M."/>
            <person name="Daum C."/>
            <person name="Ng V."/>
            <person name="Clum A."/>
            <person name="Ohm R."/>
            <person name="Martin F."/>
            <person name="Silar P."/>
            <person name="Natvig D."/>
            <person name="Lalanne C."/>
            <person name="Gautier V."/>
            <person name="Ament-Velasquez S.L."/>
            <person name="Kruys A."/>
            <person name="Hutchinson M.I."/>
            <person name="Powell A.J."/>
            <person name="Barry K."/>
            <person name="Miller A.N."/>
            <person name="Grigoriev I.V."/>
            <person name="Debuchy R."/>
            <person name="Gladieux P."/>
            <person name="Thoren M.H."/>
            <person name="Johannesson H."/>
        </authorList>
    </citation>
    <scope>NUCLEOTIDE SEQUENCE</scope>
    <source>
        <strain evidence="2">CBS 532.94</strain>
    </source>
</reference>
<proteinExistence type="predicted"/>
<organism evidence="2 3">
    <name type="scientific">Achaetomium macrosporum</name>
    <dbReference type="NCBI Taxonomy" id="79813"/>
    <lineage>
        <taxon>Eukaryota</taxon>
        <taxon>Fungi</taxon>
        <taxon>Dikarya</taxon>
        <taxon>Ascomycota</taxon>
        <taxon>Pezizomycotina</taxon>
        <taxon>Sordariomycetes</taxon>
        <taxon>Sordariomycetidae</taxon>
        <taxon>Sordariales</taxon>
        <taxon>Chaetomiaceae</taxon>
        <taxon>Achaetomium</taxon>
    </lineage>
</organism>
<accession>A0AAN7H6B6</accession>
<dbReference type="EMBL" id="MU860669">
    <property type="protein sequence ID" value="KAK4233103.1"/>
    <property type="molecule type" value="Genomic_DNA"/>
</dbReference>
<keyword evidence="1" id="KW-0732">Signal</keyword>
<dbReference type="Proteomes" id="UP001303760">
    <property type="component" value="Unassembled WGS sequence"/>
</dbReference>
<comment type="caution">
    <text evidence="2">The sequence shown here is derived from an EMBL/GenBank/DDBJ whole genome shotgun (WGS) entry which is preliminary data.</text>
</comment>
<sequence>SYLLACPVEMVHLILACLSQADLGAICLVDKVLHTLAEPFLYSTIRFTWWTGAEQAPQITSLLRSILARPELAAHIRTVSITRDPFSSQRCRGETPRILVCLSPS</sequence>